<dbReference type="STRING" id="336963.C4JW47"/>
<dbReference type="Pfam" id="PF01535">
    <property type="entry name" value="PPR"/>
    <property type="match status" value="2"/>
</dbReference>
<dbReference type="EMBL" id="CH476618">
    <property type="protein sequence ID" value="EEP81924.1"/>
    <property type="molecule type" value="Genomic_DNA"/>
</dbReference>
<organism evidence="12 13">
    <name type="scientific">Uncinocarpus reesii (strain UAMH 1704)</name>
    <dbReference type="NCBI Taxonomy" id="336963"/>
    <lineage>
        <taxon>Eukaryota</taxon>
        <taxon>Fungi</taxon>
        <taxon>Dikarya</taxon>
        <taxon>Ascomycota</taxon>
        <taxon>Pezizomycotina</taxon>
        <taxon>Eurotiomycetes</taxon>
        <taxon>Eurotiomycetidae</taxon>
        <taxon>Onygenales</taxon>
        <taxon>Onygenaceae</taxon>
        <taxon>Uncinocarpus</taxon>
    </lineage>
</organism>
<dbReference type="HOGENOM" id="CLU_271296_0_0_1"/>
<dbReference type="FunFam" id="3.40.50.300:FF:001834">
    <property type="entry name" value="ATP-dependent DNA helicase"/>
    <property type="match status" value="1"/>
</dbReference>
<dbReference type="InterPro" id="IPR002885">
    <property type="entry name" value="PPR_rpt"/>
</dbReference>
<comment type="similarity">
    <text evidence="1">Belongs to the helicase family. RecQ subfamily.</text>
</comment>
<dbReference type="Gene3D" id="3.40.50.300">
    <property type="entry name" value="P-loop containing nucleotide triphosphate hydrolases"/>
    <property type="match status" value="2"/>
</dbReference>
<protein>
    <recommendedName>
        <fullName evidence="7">DNA 3'-5' helicase</fullName>
        <ecNumber evidence="7">5.6.2.4</ecNumber>
    </recommendedName>
</protein>
<keyword evidence="2" id="KW-0547">Nucleotide-binding</keyword>
<evidence type="ECO:0000256" key="4">
    <source>
        <dbReference type="ARBA" id="ARBA00022806"/>
    </source>
</evidence>
<evidence type="ECO:0000256" key="8">
    <source>
        <dbReference type="PROSITE-ProRule" id="PRU00708"/>
    </source>
</evidence>
<dbReference type="GO" id="GO:0016787">
    <property type="term" value="F:hydrolase activity"/>
    <property type="evidence" value="ECO:0007669"/>
    <property type="project" value="UniProtKB-KW"/>
</dbReference>
<dbReference type="PROSITE" id="PS51194">
    <property type="entry name" value="HELICASE_CTER"/>
    <property type="match status" value="1"/>
</dbReference>
<dbReference type="CDD" id="cd17920">
    <property type="entry name" value="DEXHc_RecQ"/>
    <property type="match status" value="1"/>
</dbReference>
<evidence type="ECO:0000259" key="11">
    <source>
        <dbReference type="PROSITE" id="PS51194"/>
    </source>
</evidence>
<reference evidence="13" key="1">
    <citation type="journal article" date="2009" name="Genome Res.">
        <title>Comparative genomic analyses of the human fungal pathogens Coccidioides and their relatives.</title>
        <authorList>
            <person name="Sharpton T.J."/>
            <person name="Stajich J.E."/>
            <person name="Rounsley S.D."/>
            <person name="Gardner M.J."/>
            <person name="Wortman J.R."/>
            <person name="Jordar V.S."/>
            <person name="Maiti R."/>
            <person name="Kodira C.D."/>
            <person name="Neafsey D.E."/>
            <person name="Zeng Q."/>
            <person name="Hung C.-Y."/>
            <person name="McMahan C."/>
            <person name="Muszewska A."/>
            <person name="Grynberg M."/>
            <person name="Mandel M.A."/>
            <person name="Kellner E.M."/>
            <person name="Barker B.M."/>
            <person name="Galgiani J.N."/>
            <person name="Orbach M.J."/>
            <person name="Kirkland T.N."/>
            <person name="Cole G.T."/>
            <person name="Henn M.R."/>
            <person name="Birren B.W."/>
            <person name="Taylor J.W."/>
        </authorList>
    </citation>
    <scope>NUCLEOTIDE SEQUENCE [LARGE SCALE GENOMIC DNA]</scope>
    <source>
        <strain evidence="13">UAMH 1704</strain>
    </source>
</reference>
<dbReference type="SUPFAM" id="SSF52540">
    <property type="entry name" value="P-loop containing nucleoside triphosphate hydrolases"/>
    <property type="match status" value="1"/>
</dbReference>
<evidence type="ECO:0000256" key="1">
    <source>
        <dbReference type="ARBA" id="ARBA00005446"/>
    </source>
</evidence>
<comment type="catalytic activity">
    <reaction evidence="6">
        <text>Couples ATP hydrolysis with the unwinding of duplex DNA by translocating in the 3'-5' direction.</text>
        <dbReference type="EC" id="5.6.2.4"/>
    </reaction>
</comment>
<dbReference type="InParanoid" id="C4JW47"/>
<dbReference type="Gene3D" id="1.25.40.10">
    <property type="entry name" value="Tetratricopeptide repeat domain"/>
    <property type="match status" value="1"/>
</dbReference>
<dbReference type="GO" id="GO:0000724">
    <property type="term" value="P:double-strand break repair via homologous recombination"/>
    <property type="evidence" value="ECO:0007669"/>
    <property type="project" value="TreeGrafter"/>
</dbReference>
<dbReference type="GO" id="GO:0009378">
    <property type="term" value="F:four-way junction helicase activity"/>
    <property type="evidence" value="ECO:0007669"/>
    <property type="project" value="TreeGrafter"/>
</dbReference>
<dbReference type="VEuPathDB" id="FungiDB:UREG_06789"/>
<dbReference type="GO" id="GO:0005737">
    <property type="term" value="C:cytoplasm"/>
    <property type="evidence" value="ECO:0007669"/>
    <property type="project" value="TreeGrafter"/>
</dbReference>
<dbReference type="eggNOG" id="KOG0351">
    <property type="taxonomic scope" value="Eukaryota"/>
</dbReference>
<evidence type="ECO:0000256" key="5">
    <source>
        <dbReference type="ARBA" id="ARBA00022840"/>
    </source>
</evidence>
<feature type="repeat" description="PPR" evidence="8">
    <location>
        <begin position="334"/>
        <end position="368"/>
    </location>
</feature>
<dbReference type="AlphaFoldDB" id="C4JW47"/>
<dbReference type="InterPro" id="IPR014001">
    <property type="entry name" value="Helicase_ATP-bd"/>
</dbReference>
<feature type="domain" description="Helicase ATP-binding" evidence="10">
    <location>
        <begin position="654"/>
        <end position="830"/>
    </location>
</feature>
<dbReference type="GO" id="GO:0005634">
    <property type="term" value="C:nucleus"/>
    <property type="evidence" value="ECO:0007669"/>
    <property type="project" value="TreeGrafter"/>
</dbReference>
<dbReference type="OrthoDB" id="10261556at2759"/>
<dbReference type="PANTHER" id="PTHR13710">
    <property type="entry name" value="DNA HELICASE RECQ FAMILY MEMBER"/>
    <property type="match status" value="1"/>
</dbReference>
<dbReference type="Proteomes" id="UP000002058">
    <property type="component" value="Unassembled WGS sequence"/>
</dbReference>
<dbReference type="PROSITE" id="PS51375">
    <property type="entry name" value="PPR"/>
    <property type="match status" value="2"/>
</dbReference>
<feature type="domain" description="Helicase C-terminal" evidence="11">
    <location>
        <begin position="867"/>
        <end position="1059"/>
    </location>
</feature>
<keyword evidence="3" id="KW-0378">Hydrolase</keyword>
<dbReference type="InterPro" id="IPR001650">
    <property type="entry name" value="Helicase_C-like"/>
</dbReference>
<dbReference type="InterPro" id="IPR004589">
    <property type="entry name" value="DNA_helicase_ATP-dep_RecQ"/>
</dbReference>
<evidence type="ECO:0000259" key="10">
    <source>
        <dbReference type="PROSITE" id="PS51192"/>
    </source>
</evidence>
<name>C4JW47_UNCRE</name>
<evidence type="ECO:0000256" key="2">
    <source>
        <dbReference type="ARBA" id="ARBA00022741"/>
    </source>
</evidence>
<keyword evidence="13" id="KW-1185">Reference proteome</keyword>
<evidence type="ECO:0000313" key="13">
    <source>
        <dbReference type="Proteomes" id="UP000002058"/>
    </source>
</evidence>
<dbReference type="GO" id="GO:0005524">
    <property type="term" value="F:ATP binding"/>
    <property type="evidence" value="ECO:0007669"/>
    <property type="project" value="UniProtKB-KW"/>
</dbReference>
<sequence length="1196" mass="134672">MAGYCKKHSPCARRLFSNSSDSFPTDSPPPQLPIDSTNVQQTSQPPSPPTISEPPGILGLRRSEALIYHALRSELPPEVPINPRAYLAARRNQHPNYRDLFTFFHNVFGYVEGTKGLMVILSNPNADMQIFGGGGLRDSIEDNLEAPGVRRLISLLQDDSIPTKVVFRAYRCLPSPRVSYLSFWNRKKLLHRFANARRRHPNDSLRYLSVIEDMCSAGLPLKMSLWTAAVTLAAKSSDKVSRKSFQSALGLWRRMEYEGKAESNSVAFNILFDLAIKAGQFNVAEKIVLEMHNRGVDFSRFGKVARIFYWGLRGDANGVRQAYHDFVNAGQIVDTTVLNCVMSALIRTGHIGLAEKMYDNMKNAHLKLIESPDDSHAALPPLPSDNYLAYRQANKYRSRIYSMASYLHDKLPKHHRAIQAAVPLIPDSKTFHIFLSYHAFVSGDLEKFLTFLQDLENTFKLPPQGMVYLFLFEGFARHGATKDSHWNYRRLTCAWEAFLRDLKVSEEEDFPRVRERISKLEWKAPLSPDQLESLNTLDESDQEDSTHLDYDLDEDDPLGVKEVLTLRAEDFDIIGDEDPEEGEDHFNARGVFLGRKLVIAILQAHFACGGPKAIVPPSAQYYGDGMKHQRVDVDFTLRRVFGKKAFRPLQREVIQAVIEGHDVFLQAATSFGKSICYQLPAVISHGITIVVSPLLSLMVDQVSTLEANGIPVATINSTTPQSKRKAITADILSGHPIIRLLYVTPEYCQTEAFRKHVKQVHSQGELNRIAIDEAHCVSEWGHDFRPAYKALSWFRRELQNPTVPITALTATATKRVRDDIISLLGLDPTTLRKFCTSSARPNIHYEVRYIPEHSYDSEEPVIDRTHDLLSWLKAIHDRRIARFAAQTQGPNDQVKPQPPPMSGIIYVPVRAMSSDLAERLSASISPKIKAVAYHAGLPASERASIQTVWTAPFKTRSKDAGKSEHPAFYIVVATNAFGMGIDNPQVRFVVHWTPPRSFEGFVQESGRAGRDGHAAVSLVYYSPEERERVIERILRDCNAGMLDATMISAGLPMVDDTAADHKRAYDNLSEEMKNKFRNRHTVLESFEKVVRYCEDTARCKHEIIREFSGDLELETSEPSGQRFPGEVSGTTGPGCDYACDFCKEGPKALDRKKQSIAYGLHRYPAQIGNESGIHARTYEDGNRLSWLRVLANMYGI</sequence>
<dbReference type="InterPro" id="IPR027417">
    <property type="entry name" value="P-loop_NTPase"/>
</dbReference>
<feature type="compositionally biased region" description="Low complexity" evidence="9">
    <location>
        <begin position="16"/>
        <end position="25"/>
    </location>
</feature>
<dbReference type="GO" id="GO:0005694">
    <property type="term" value="C:chromosome"/>
    <property type="evidence" value="ECO:0007669"/>
    <property type="project" value="TreeGrafter"/>
</dbReference>
<dbReference type="KEGG" id="ure:UREG_06789"/>
<feature type="region of interest" description="Disordered" evidence="9">
    <location>
        <begin position="14"/>
        <end position="55"/>
    </location>
</feature>
<dbReference type="EC" id="5.6.2.4" evidence="7"/>
<gene>
    <name evidence="12" type="ORF">UREG_06789</name>
</gene>
<keyword evidence="4" id="KW-0347">Helicase</keyword>
<evidence type="ECO:0000256" key="7">
    <source>
        <dbReference type="ARBA" id="ARBA00034808"/>
    </source>
</evidence>
<dbReference type="SMART" id="SM00490">
    <property type="entry name" value="HELICc"/>
    <property type="match status" value="1"/>
</dbReference>
<proteinExistence type="inferred from homology"/>
<dbReference type="Pfam" id="PF00271">
    <property type="entry name" value="Helicase_C"/>
    <property type="match status" value="1"/>
</dbReference>
<accession>C4JW47</accession>
<dbReference type="GO" id="GO:0043138">
    <property type="term" value="F:3'-5' DNA helicase activity"/>
    <property type="evidence" value="ECO:0007669"/>
    <property type="project" value="UniProtKB-EC"/>
</dbReference>
<dbReference type="InterPro" id="IPR011545">
    <property type="entry name" value="DEAD/DEAH_box_helicase_dom"/>
</dbReference>
<dbReference type="InterPro" id="IPR011990">
    <property type="entry name" value="TPR-like_helical_dom_sf"/>
</dbReference>
<evidence type="ECO:0000256" key="3">
    <source>
        <dbReference type="ARBA" id="ARBA00022801"/>
    </source>
</evidence>
<dbReference type="SMART" id="SM00487">
    <property type="entry name" value="DEXDc"/>
    <property type="match status" value="1"/>
</dbReference>
<dbReference type="PANTHER" id="PTHR13710:SF152">
    <property type="entry name" value="ATP-DEPENDENT DNA HELICASE Q5"/>
    <property type="match status" value="1"/>
</dbReference>
<dbReference type="Pfam" id="PF00270">
    <property type="entry name" value="DEAD"/>
    <property type="match status" value="1"/>
</dbReference>
<dbReference type="GO" id="GO:0003676">
    <property type="term" value="F:nucleic acid binding"/>
    <property type="evidence" value="ECO:0007669"/>
    <property type="project" value="InterPro"/>
</dbReference>
<evidence type="ECO:0000256" key="9">
    <source>
        <dbReference type="SAM" id="MobiDB-lite"/>
    </source>
</evidence>
<dbReference type="GeneID" id="8442977"/>
<dbReference type="RefSeq" id="XP_002583822.1">
    <property type="nucleotide sequence ID" value="XM_002583776.1"/>
</dbReference>
<evidence type="ECO:0000256" key="6">
    <source>
        <dbReference type="ARBA" id="ARBA00034617"/>
    </source>
</evidence>
<feature type="repeat" description="PPR" evidence="8">
    <location>
        <begin position="264"/>
        <end position="298"/>
    </location>
</feature>
<evidence type="ECO:0000313" key="12">
    <source>
        <dbReference type="EMBL" id="EEP81924.1"/>
    </source>
</evidence>
<dbReference type="NCBIfam" id="TIGR00614">
    <property type="entry name" value="recQ_fam"/>
    <property type="match status" value="1"/>
</dbReference>
<dbReference type="PROSITE" id="PS51192">
    <property type="entry name" value="HELICASE_ATP_BIND_1"/>
    <property type="match status" value="1"/>
</dbReference>
<keyword evidence="5" id="KW-0067">ATP-binding</keyword>